<keyword evidence="3" id="KW-1185">Reference proteome</keyword>
<evidence type="ECO:0000256" key="1">
    <source>
        <dbReference type="SAM" id="Phobius"/>
    </source>
</evidence>
<feature type="transmembrane region" description="Helical" evidence="1">
    <location>
        <begin position="294"/>
        <end position="318"/>
    </location>
</feature>
<feature type="transmembrane region" description="Helical" evidence="1">
    <location>
        <begin position="250"/>
        <end position="274"/>
    </location>
</feature>
<keyword evidence="1" id="KW-1133">Transmembrane helix</keyword>
<reference evidence="2 3" key="1">
    <citation type="journal article" date="2015" name="Sci. Rep.">
        <title>Chromosome-level genome map provides insights into diverse defense mechanisms in the medicinal fungus Ganoderma sinense.</title>
        <authorList>
            <person name="Zhu Y."/>
            <person name="Xu J."/>
            <person name="Sun C."/>
            <person name="Zhou S."/>
            <person name="Xu H."/>
            <person name="Nelson D.R."/>
            <person name="Qian J."/>
            <person name="Song J."/>
            <person name="Luo H."/>
            <person name="Xiang L."/>
            <person name="Li Y."/>
            <person name="Xu Z."/>
            <person name="Ji A."/>
            <person name="Wang L."/>
            <person name="Lu S."/>
            <person name="Hayward A."/>
            <person name="Sun W."/>
            <person name="Li X."/>
            <person name="Schwartz D.C."/>
            <person name="Wang Y."/>
            <person name="Chen S."/>
        </authorList>
    </citation>
    <scope>NUCLEOTIDE SEQUENCE [LARGE SCALE GENOMIC DNA]</scope>
    <source>
        <strain evidence="2 3">ZZ0214-1</strain>
    </source>
</reference>
<protein>
    <submittedName>
        <fullName evidence="2">Uncharacterized protein</fullName>
    </submittedName>
</protein>
<dbReference type="OrthoDB" id="2744793at2759"/>
<sequence length="388" mass="42029">MSFDVPQDAGLRYVEVNSLALNVTQFYAADLPYVALEMGLSSVLFGILTALVLVAVYFLLRNGLRQTSVRVLLPSTLLLYTSTVLWIVAKGWYIGSVGKLVSAAQSGMFSDAFTSANVDVLSSQVSKHSTIMTMTLGLNVILGDSIVWWRACAVWRSRFVCYLGVVLVSLTLGFGIAAIVLGDHNCPCRTCPCLFPDYLFRPGAIAEISAVLSLGTNVLATILIGVKAWQHRSMLRGHSGSRRKARVAKAFCLLLESGTMYSILLILLVLYELGPARPNVPFQPSQNALLRAEAYYTFGCFVPIVAIYPMLIIVLVALNRSPIENGLTTAQSESATAAVEASEGPTLTNLALTYSIRSTGSFEVTDDISMQAMDMKRDPKGARTSETV</sequence>
<evidence type="ECO:0000313" key="3">
    <source>
        <dbReference type="Proteomes" id="UP000230002"/>
    </source>
</evidence>
<proteinExistence type="predicted"/>
<accession>A0A2G8SQH2</accession>
<feature type="transmembrane region" description="Helical" evidence="1">
    <location>
        <begin position="72"/>
        <end position="93"/>
    </location>
</feature>
<dbReference type="EMBL" id="AYKW01000002">
    <property type="protein sequence ID" value="PIL36019.1"/>
    <property type="molecule type" value="Genomic_DNA"/>
</dbReference>
<gene>
    <name evidence="2" type="ORF">GSI_01679</name>
</gene>
<feature type="transmembrane region" description="Helical" evidence="1">
    <location>
        <begin position="40"/>
        <end position="60"/>
    </location>
</feature>
<keyword evidence="1" id="KW-0472">Membrane</keyword>
<feature type="transmembrane region" description="Helical" evidence="1">
    <location>
        <begin position="159"/>
        <end position="180"/>
    </location>
</feature>
<dbReference type="Proteomes" id="UP000230002">
    <property type="component" value="Unassembled WGS sequence"/>
</dbReference>
<feature type="transmembrane region" description="Helical" evidence="1">
    <location>
        <begin position="204"/>
        <end position="229"/>
    </location>
</feature>
<evidence type="ECO:0000313" key="2">
    <source>
        <dbReference type="EMBL" id="PIL36019.1"/>
    </source>
</evidence>
<comment type="caution">
    <text evidence="2">The sequence shown here is derived from an EMBL/GenBank/DDBJ whole genome shotgun (WGS) entry which is preliminary data.</text>
</comment>
<feature type="transmembrane region" description="Helical" evidence="1">
    <location>
        <begin position="131"/>
        <end position="152"/>
    </location>
</feature>
<dbReference type="AlphaFoldDB" id="A0A2G8SQH2"/>
<organism evidence="2 3">
    <name type="scientific">Ganoderma sinense ZZ0214-1</name>
    <dbReference type="NCBI Taxonomy" id="1077348"/>
    <lineage>
        <taxon>Eukaryota</taxon>
        <taxon>Fungi</taxon>
        <taxon>Dikarya</taxon>
        <taxon>Basidiomycota</taxon>
        <taxon>Agaricomycotina</taxon>
        <taxon>Agaricomycetes</taxon>
        <taxon>Polyporales</taxon>
        <taxon>Polyporaceae</taxon>
        <taxon>Ganoderma</taxon>
    </lineage>
</organism>
<name>A0A2G8SQH2_9APHY</name>
<keyword evidence="1" id="KW-0812">Transmembrane</keyword>